<name>A0A2U9ISH7_9CREN</name>
<evidence type="ECO:0000313" key="1">
    <source>
        <dbReference type="EMBL" id="AWR98968.1"/>
    </source>
</evidence>
<dbReference type="OrthoDB" id="35966at2157"/>
<proteinExistence type="predicted"/>
<sequence>MYQLNRGLVKAFFEAEWFSKIVLGRNQYADEIAALYLAGELPCPVVGRNIGVGFLRLGLEAVKWFHPAGSIVMPRAGLYRVPRPGRKQICVGCDWGISIRISENGKDLQDLHEVNDCPRIYVKPELSREFLEAIRESGYNVMEESLSARSDILSALGRN</sequence>
<reference evidence="2" key="3">
    <citation type="submission" date="2020-03" db="EMBL/GenBank/DDBJ databases">
        <title>Sequencing and Assembly of Multiple Reported Metal-Biooxidizing Members of the Extremely Thermoacidophilic Archaeal Family Sulfolobaceae.</title>
        <authorList>
            <person name="Counts J.A."/>
            <person name="Kelly R.M."/>
        </authorList>
    </citation>
    <scope>NUCLEOTIDE SEQUENCE [LARGE SCALE GENOMIC DNA]</scope>
    <source>
        <strain evidence="2">HO1-1</strain>
    </source>
</reference>
<keyword evidence="2" id="KW-1185">Reference proteome</keyword>
<gene>
    <name evidence="1" type="ORF">DFR87_03835</name>
</gene>
<dbReference type="Proteomes" id="UP000247586">
    <property type="component" value="Chromosome"/>
</dbReference>
<evidence type="ECO:0000313" key="2">
    <source>
        <dbReference type="Proteomes" id="UP000247586"/>
    </source>
</evidence>
<dbReference type="EMBL" id="CP029287">
    <property type="protein sequence ID" value="AWR98968.1"/>
    <property type="molecule type" value="Genomic_DNA"/>
</dbReference>
<reference evidence="2" key="2">
    <citation type="submission" date="2020-03" db="EMBL/GenBank/DDBJ databases">
        <title>Complete Genome Sequences of Extremely Thermoacidophilic, Metal-Mobilizing Type-Strain Members of the Archaeal Family Sulfolobaceae: Acidianus brierleyi DSM-1651T, Acidianus sulfidivorans DSM-18786T, Metallosphaera hakonensis DSM-7519T, and Metallosphaera prunae DSM-10039T.</title>
        <authorList>
            <person name="Counts J.A."/>
            <person name="Kelly R.M."/>
        </authorList>
    </citation>
    <scope>NUCLEOTIDE SEQUENCE [LARGE SCALE GENOMIC DNA]</scope>
    <source>
        <strain evidence="2">HO1-1</strain>
    </source>
</reference>
<reference evidence="1 2" key="1">
    <citation type="submission" date="2018-05" db="EMBL/GenBank/DDBJ databases">
        <title>Complete Genome Sequences of Extremely Thermoacidophilic, Metal-Mobilizing Type-Strain Members of the Archaeal Family Sulfolobaceae: Acidianus brierleyi DSM-1651T, Acidianus sulfidivorans DSM-18786T, Metallosphaera hakonensis DSM-7519T, and Metallosphaera prunae DSM-10039T.</title>
        <authorList>
            <person name="Counts J.A."/>
            <person name="Kelly R.M."/>
        </authorList>
    </citation>
    <scope>NUCLEOTIDE SEQUENCE [LARGE SCALE GENOMIC DNA]</scope>
    <source>
        <strain evidence="1 2">HO1-1</strain>
    </source>
</reference>
<protein>
    <submittedName>
        <fullName evidence="1">Uncharacterized protein</fullName>
    </submittedName>
</protein>
<dbReference type="RefSeq" id="WP_054837325.1">
    <property type="nucleotide sequence ID" value="NZ_BBBA01000043.1"/>
</dbReference>
<dbReference type="GeneID" id="36834443"/>
<accession>A0A2U9ISH7</accession>
<dbReference type="KEGG" id="mhk:DFR87_03835"/>
<organism evidence="1 2">
    <name type="scientific">Metallosphaera hakonensis JCM 8857 = DSM 7519</name>
    <dbReference type="NCBI Taxonomy" id="1293036"/>
    <lineage>
        <taxon>Archaea</taxon>
        <taxon>Thermoproteota</taxon>
        <taxon>Thermoprotei</taxon>
        <taxon>Sulfolobales</taxon>
        <taxon>Sulfolobaceae</taxon>
        <taxon>Metallosphaera</taxon>
    </lineage>
</organism>
<dbReference type="AlphaFoldDB" id="A0A2U9ISH7"/>